<proteinExistence type="predicted"/>
<dbReference type="VEuPathDB" id="FungiDB:PCH_Pc20g05540"/>
<dbReference type="AlphaFoldDB" id="B6HF65"/>
<evidence type="ECO:0000313" key="2">
    <source>
        <dbReference type="EMBL" id="CAP85883.1"/>
    </source>
</evidence>
<keyword evidence="3" id="KW-1185">Reference proteome</keyword>
<evidence type="ECO:0000256" key="1">
    <source>
        <dbReference type="SAM" id="MobiDB-lite"/>
    </source>
</evidence>
<dbReference type="EMBL" id="AM920435">
    <property type="protein sequence ID" value="CAP85883.1"/>
    <property type="molecule type" value="Genomic_DNA"/>
</dbReference>
<protein>
    <submittedName>
        <fullName evidence="2">Uncharacterized protein</fullName>
    </submittedName>
</protein>
<gene>
    <name evidence="2" type="ORF">Pc20g05540</name>
    <name evidence="2" type="ORF">PCH_Pc20g05540</name>
</gene>
<accession>B6HF65</accession>
<feature type="compositionally biased region" description="Polar residues" evidence="1">
    <location>
        <begin position="1"/>
        <end position="17"/>
    </location>
</feature>
<organism evidence="2 3">
    <name type="scientific">Penicillium rubens (strain ATCC 28089 / DSM 1075 / NRRL 1951 / Wisconsin 54-1255)</name>
    <name type="common">Penicillium chrysogenum</name>
    <dbReference type="NCBI Taxonomy" id="500485"/>
    <lineage>
        <taxon>Eukaryota</taxon>
        <taxon>Fungi</taxon>
        <taxon>Dikarya</taxon>
        <taxon>Ascomycota</taxon>
        <taxon>Pezizomycotina</taxon>
        <taxon>Eurotiomycetes</taxon>
        <taxon>Eurotiomycetidae</taxon>
        <taxon>Eurotiales</taxon>
        <taxon>Aspergillaceae</taxon>
        <taxon>Penicillium</taxon>
        <taxon>Penicillium chrysogenum species complex</taxon>
    </lineage>
</organism>
<name>B6HF65_PENRW</name>
<dbReference type="Proteomes" id="UP000000724">
    <property type="component" value="Contig Pc00c20"/>
</dbReference>
<evidence type="ECO:0000313" key="3">
    <source>
        <dbReference type="Proteomes" id="UP000000724"/>
    </source>
</evidence>
<dbReference type="HOGENOM" id="CLU_2146708_0_0_1"/>
<reference evidence="2 3" key="1">
    <citation type="journal article" date="2008" name="Nat. Biotechnol.">
        <title>Genome sequencing and analysis of the filamentous fungus Penicillium chrysogenum.</title>
        <authorList>
            <person name="van den Berg M.A."/>
            <person name="Albang R."/>
            <person name="Albermann K."/>
            <person name="Badger J.H."/>
            <person name="Daran J.-M."/>
            <person name="Driessen A.J.M."/>
            <person name="Garcia-Estrada C."/>
            <person name="Fedorova N.D."/>
            <person name="Harris D.M."/>
            <person name="Heijne W.H.M."/>
            <person name="Joardar V.S."/>
            <person name="Kiel J.A.K.W."/>
            <person name="Kovalchuk A."/>
            <person name="Martin J.F."/>
            <person name="Nierman W.C."/>
            <person name="Nijland J.G."/>
            <person name="Pronk J.T."/>
            <person name="Roubos J.A."/>
            <person name="van der Klei I.J."/>
            <person name="van Peij N.N.M.E."/>
            <person name="Veenhuis M."/>
            <person name="von Doehren H."/>
            <person name="Wagner C."/>
            <person name="Wortman J.R."/>
            <person name="Bovenberg R.A.L."/>
        </authorList>
    </citation>
    <scope>NUCLEOTIDE SEQUENCE [LARGE SCALE GENOMIC DNA]</scope>
    <source>
        <strain evidence="3">ATCC 28089 / DSM 1075 / NRRL 1951 / Wisconsin 54-1255</strain>
    </source>
</reference>
<sequence length="112" mass="12441">MPQAPSNQTQPCLNSSPGDDYGKTIQDNPCYLTIKDPSTAVENLRRSRSQLQLQGCMVQLRMGIRSGFEKSPCSRNTPRRVPKSLIAECGLSHSTFLITDYPQPTINFPQGQ</sequence>
<feature type="region of interest" description="Disordered" evidence="1">
    <location>
        <begin position="1"/>
        <end position="23"/>
    </location>
</feature>